<comment type="caution">
    <text evidence="2">The sequence shown here is derived from an EMBL/GenBank/DDBJ whole genome shotgun (WGS) entry which is preliminary data.</text>
</comment>
<sequence length="228" mass="25734">MTSLQVTVVERRRRRHSRQHSAVTDSHNHHASFPTSQPSRINPHRHIELDLSAVRKTLDEVIGQGIILFDDDRAFSDLSNPYCNCIVRYLKFIPLPWSFMGKLASPFIGIGLHNADTYEMTGCFKIVLMFLSENQQTCIQTTLKYAVLKCTSRFGNRLDERDDGVLECLITRLLELDLMLRMDFGIGDQLNCLPRPPGSRVEQHLRPDPPGLADPGSGRAGGYKSNQG</sequence>
<reference evidence="2 3" key="1">
    <citation type="journal article" date="2024" name="J Genomics">
        <title>Draft genome sequencing and assembly of Favolaschia claudopus CIRM-BRFM 2984 isolated from oak limbs.</title>
        <authorList>
            <person name="Navarro D."/>
            <person name="Drula E."/>
            <person name="Chaduli D."/>
            <person name="Cazenave R."/>
            <person name="Ahrendt S."/>
            <person name="Wang J."/>
            <person name="Lipzen A."/>
            <person name="Daum C."/>
            <person name="Barry K."/>
            <person name="Grigoriev I.V."/>
            <person name="Favel A."/>
            <person name="Rosso M.N."/>
            <person name="Martin F."/>
        </authorList>
    </citation>
    <scope>NUCLEOTIDE SEQUENCE [LARGE SCALE GENOMIC DNA]</scope>
    <source>
        <strain evidence="2 3">CIRM-BRFM 2984</strain>
    </source>
</reference>
<keyword evidence="3" id="KW-1185">Reference proteome</keyword>
<accession>A0AAV9Z423</accession>
<organism evidence="2 3">
    <name type="scientific">Favolaschia claudopus</name>
    <dbReference type="NCBI Taxonomy" id="2862362"/>
    <lineage>
        <taxon>Eukaryota</taxon>
        <taxon>Fungi</taxon>
        <taxon>Dikarya</taxon>
        <taxon>Basidiomycota</taxon>
        <taxon>Agaricomycotina</taxon>
        <taxon>Agaricomycetes</taxon>
        <taxon>Agaricomycetidae</taxon>
        <taxon>Agaricales</taxon>
        <taxon>Marasmiineae</taxon>
        <taxon>Mycenaceae</taxon>
        <taxon>Favolaschia</taxon>
    </lineage>
</organism>
<dbReference type="AlphaFoldDB" id="A0AAV9Z423"/>
<dbReference type="Proteomes" id="UP001362999">
    <property type="component" value="Unassembled WGS sequence"/>
</dbReference>
<gene>
    <name evidence="2" type="ORF">R3P38DRAFT_3379866</name>
</gene>
<protein>
    <submittedName>
        <fullName evidence="2">Uncharacterized protein</fullName>
    </submittedName>
</protein>
<proteinExistence type="predicted"/>
<evidence type="ECO:0000313" key="2">
    <source>
        <dbReference type="EMBL" id="KAK6969626.1"/>
    </source>
</evidence>
<name>A0AAV9Z423_9AGAR</name>
<evidence type="ECO:0000256" key="1">
    <source>
        <dbReference type="SAM" id="MobiDB-lite"/>
    </source>
</evidence>
<feature type="region of interest" description="Disordered" evidence="1">
    <location>
        <begin position="10"/>
        <end position="40"/>
    </location>
</feature>
<dbReference type="EMBL" id="JAWWNJ010000218">
    <property type="protein sequence ID" value="KAK6969626.1"/>
    <property type="molecule type" value="Genomic_DNA"/>
</dbReference>
<feature type="region of interest" description="Disordered" evidence="1">
    <location>
        <begin position="197"/>
        <end position="228"/>
    </location>
</feature>
<evidence type="ECO:0000313" key="3">
    <source>
        <dbReference type="Proteomes" id="UP001362999"/>
    </source>
</evidence>